<dbReference type="Proteomes" id="UP001240777">
    <property type="component" value="Unassembled WGS sequence"/>
</dbReference>
<comment type="catalytic activity">
    <reaction evidence="10 11">
        <text>RNA(n) + a ribonucleoside 5'-triphosphate = RNA(n+1) + diphosphate</text>
        <dbReference type="Rhea" id="RHEA:21248"/>
        <dbReference type="Rhea" id="RHEA-COMP:14527"/>
        <dbReference type="Rhea" id="RHEA-COMP:17342"/>
        <dbReference type="ChEBI" id="CHEBI:33019"/>
        <dbReference type="ChEBI" id="CHEBI:61557"/>
        <dbReference type="ChEBI" id="CHEBI:140395"/>
        <dbReference type="EC" id="2.7.7.6"/>
    </reaction>
</comment>
<comment type="caution">
    <text evidence="13">The sequence shown here is derived from an EMBL/GenBank/DDBJ whole genome shotgun (WGS) entry which is preliminary data.</text>
</comment>
<dbReference type="HAMAP" id="MF_00366">
    <property type="entry name" value="RNApol_bact_RpoZ"/>
    <property type="match status" value="1"/>
</dbReference>
<evidence type="ECO:0000256" key="10">
    <source>
        <dbReference type="ARBA" id="ARBA00048552"/>
    </source>
</evidence>
<dbReference type="Pfam" id="PF01192">
    <property type="entry name" value="RNA_pol_Rpb6"/>
    <property type="match status" value="1"/>
</dbReference>
<dbReference type="EMBL" id="JAUYZK010000003">
    <property type="protein sequence ID" value="MDP2538769.1"/>
    <property type="molecule type" value="Genomic_DNA"/>
</dbReference>
<evidence type="ECO:0000313" key="12">
    <source>
        <dbReference type="EMBL" id="MDO7253105.1"/>
    </source>
</evidence>
<dbReference type="EMBL" id="JAUPEV010000005">
    <property type="protein sequence ID" value="MDO7253105.1"/>
    <property type="molecule type" value="Genomic_DNA"/>
</dbReference>
<dbReference type="GO" id="GO:0003677">
    <property type="term" value="F:DNA binding"/>
    <property type="evidence" value="ECO:0007669"/>
    <property type="project" value="UniProtKB-UniRule"/>
</dbReference>
<evidence type="ECO:0000256" key="7">
    <source>
        <dbReference type="ARBA" id="ARBA00023163"/>
    </source>
</evidence>
<dbReference type="NCBIfam" id="NF001579">
    <property type="entry name" value="PRK00392.6-2"/>
    <property type="match status" value="1"/>
</dbReference>
<dbReference type="InterPro" id="IPR036161">
    <property type="entry name" value="RPB6/omega-like_sf"/>
</dbReference>
<comment type="function">
    <text evidence="11">Promotes RNA polymerase assembly. Latches the N- and C-terminal regions of the beta' subunit thereby facilitating its interaction with the beta and alpha subunits.</text>
</comment>
<keyword evidence="7 11" id="KW-0804">Transcription</keyword>
<proteinExistence type="inferred from homology"/>
<comment type="subunit">
    <text evidence="11">The RNAP catalytic core consists of 2 alpha, 1 beta, 1 beta' and 1 omega subunit. When a sigma factor is associated with the core the holoenzyme is formed, which can initiate transcription.</text>
</comment>
<dbReference type="GO" id="GO:0003899">
    <property type="term" value="F:DNA-directed RNA polymerase activity"/>
    <property type="evidence" value="ECO:0007669"/>
    <property type="project" value="UniProtKB-UniRule"/>
</dbReference>
<evidence type="ECO:0000256" key="5">
    <source>
        <dbReference type="ARBA" id="ARBA00022679"/>
    </source>
</evidence>
<evidence type="ECO:0000256" key="6">
    <source>
        <dbReference type="ARBA" id="ARBA00022695"/>
    </source>
</evidence>
<reference evidence="13 15" key="1">
    <citation type="submission" date="2023-07" db="EMBL/GenBank/DDBJ databases">
        <title>Unpublished Manusciprt.</title>
        <authorList>
            <person name="Aydin F."/>
            <person name="Tarhane S."/>
            <person name="Saticioglu I.B."/>
            <person name="Karakaya E."/>
            <person name="Abay S."/>
            <person name="Guran O."/>
            <person name="Bozkurt E."/>
            <person name="Uzum N."/>
            <person name="Olgun K."/>
            <person name="Jablonski D."/>
        </authorList>
    </citation>
    <scope>NUCLEOTIDE SEQUENCE</scope>
    <source>
        <strain evidence="15">faydin-H75</strain>
        <strain evidence="13">Faydin-H76</strain>
    </source>
</reference>
<evidence type="ECO:0000256" key="1">
    <source>
        <dbReference type="ARBA" id="ARBA00006711"/>
    </source>
</evidence>
<evidence type="ECO:0000256" key="3">
    <source>
        <dbReference type="ARBA" id="ARBA00013725"/>
    </source>
</evidence>
<evidence type="ECO:0000256" key="2">
    <source>
        <dbReference type="ARBA" id="ARBA00012418"/>
    </source>
</evidence>
<dbReference type="AlphaFoldDB" id="A0AA90PSQ7"/>
<protein>
    <recommendedName>
        <fullName evidence="3 11">DNA-directed RNA polymerase subunit omega</fullName>
        <shortName evidence="11">RNAP omega subunit</shortName>
        <ecNumber evidence="2 11">2.7.7.6</ecNumber>
    </recommendedName>
    <alternativeName>
        <fullName evidence="9 11">RNA polymerase omega subunit</fullName>
    </alternativeName>
    <alternativeName>
        <fullName evidence="8 11">Transcriptase subunit omega</fullName>
    </alternativeName>
</protein>
<dbReference type="EC" id="2.7.7.6" evidence="2 11"/>
<dbReference type="RefSeq" id="WP_305516950.1">
    <property type="nucleotide sequence ID" value="NZ_JAUPEV010000005.1"/>
</dbReference>
<dbReference type="InterPro" id="IPR006110">
    <property type="entry name" value="Pol_omega/Rpo6/RPB6"/>
</dbReference>
<keyword evidence="5 11" id="KW-0808">Transferase</keyword>
<evidence type="ECO:0000256" key="8">
    <source>
        <dbReference type="ARBA" id="ARBA00029924"/>
    </source>
</evidence>
<dbReference type="SUPFAM" id="SSF63562">
    <property type="entry name" value="RPB6/omega subunit-like"/>
    <property type="match status" value="1"/>
</dbReference>
<evidence type="ECO:0000256" key="11">
    <source>
        <dbReference type="HAMAP-Rule" id="MF_00366"/>
    </source>
</evidence>
<evidence type="ECO:0000313" key="14">
    <source>
        <dbReference type="Proteomes" id="UP001177258"/>
    </source>
</evidence>
<evidence type="ECO:0000313" key="15">
    <source>
        <dbReference type="Proteomes" id="UP001240777"/>
    </source>
</evidence>
<evidence type="ECO:0000313" key="13">
    <source>
        <dbReference type="EMBL" id="MDP2538769.1"/>
    </source>
</evidence>
<dbReference type="GO" id="GO:0006351">
    <property type="term" value="P:DNA-templated transcription"/>
    <property type="evidence" value="ECO:0007669"/>
    <property type="project" value="UniProtKB-UniRule"/>
</dbReference>
<dbReference type="InterPro" id="IPR003716">
    <property type="entry name" value="DNA-dir_RNA_pol_omega"/>
</dbReference>
<dbReference type="Proteomes" id="UP001177258">
    <property type="component" value="Unassembled WGS sequence"/>
</dbReference>
<keyword evidence="6 11" id="KW-0548">Nucleotidyltransferase</keyword>
<dbReference type="GO" id="GO:0000428">
    <property type="term" value="C:DNA-directed RNA polymerase complex"/>
    <property type="evidence" value="ECO:0007669"/>
    <property type="project" value="UniProtKB-KW"/>
</dbReference>
<evidence type="ECO:0000256" key="9">
    <source>
        <dbReference type="ARBA" id="ARBA00030998"/>
    </source>
</evidence>
<sequence length="72" mass="8069">MRIEEIVSKALEKTGDDRYLLSNLVFARVKQLCAGAKPLVDMDLKQNKLADIALQEIAEGKVSIDRIDEKNP</sequence>
<keyword evidence="4 11" id="KW-0240">DNA-directed RNA polymerase</keyword>
<evidence type="ECO:0000256" key="4">
    <source>
        <dbReference type="ARBA" id="ARBA00022478"/>
    </source>
</evidence>
<dbReference type="SMART" id="SM01409">
    <property type="entry name" value="RNA_pol_Rpb6"/>
    <property type="match status" value="1"/>
</dbReference>
<keyword evidence="15" id="KW-1185">Reference proteome</keyword>
<accession>A0AA90PSQ7</accession>
<comment type="similarity">
    <text evidence="1 11">Belongs to the RNA polymerase subunit omega family.</text>
</comment>
<organism evidence="13 14">
    <name type="scientific">Helicobacter cappadocius</name>
    <dbReference type="NCBI Taxonomy" id="3063998"/>
    <lineage>
        <taxon>Bacteria</taxon>
        <taxon>Pseudomonadati</taxon>
        <taxon>Campylobacterota</taxon>
        <taxon>Epsilonproteobacteria</taxon>
        <taxon>Campylobacterales</taxon>
        <taxon>Helicobacteraceae</taxon>
        <taxon>Helicobacter</taxon>
    </lineage>
</organism>
<name>A0AA90PSQ7_9HELI</name>
<gene>
    <name evidence="11" type="primary">rpoZ</name>
    <name evidence="12" type="ORF">Q5I04_04175</name>
    <name evidence="13" type="ORF">Q5I06_03090</name>
</gene>
<dbReference type="Gene3D" id="3.90.940.10">
    <property type="match status" value="1"/>
</dbReference>
<reference evidence="12 14" key="3">
    <citation type="journal article" date="2024" name="Syst. Appl. Microbiol.">
        <title>Helicobacter cappadocius sp. nov., from lizards: The first psychrotrophic Helicobacter species.</title>
        <authorList>
            <person name="Aydin F."/>
            <person name="Tarhane S."/>
            <person name="Karakaya E."/>
            <person name="Abay S."/>
            <person name="Kayman T."/>
            <person name="Guran O."/>
            <person name="Bozkurt E."/>
            <person name="Uzum N."/>
            <person name="Avci A."/>
            <person name="Olgun K."/>
            <person name="Jablonski D."/>
            <person name="Guran C."/>
            <person name="Burcin Saticioglu I."/>
        </authorList>
    </citation>
    <scope>NUCLEOTIDE SEQUENCE [LARGE SCALE GENOMIC DNA]</scope>
    <source>
        <strain evidence="12">Faydin-H75</strain>
        <strain evidence="14">faydin-H76</strain>
    </source>
</reference>
<reference evidence="12" key="2">
    <citation type="submission" date="2023-07" db="EMBL/GenBank/DDBJ databases">
        <authorList>
            <person name="Aydin F."/>
            <person name="Tarhane S."/>
            <person name="Saticioglu I.B."/>
            <person name="Karakaya E."/>
            <person name="Abay S."/>
            <person name="Guran O."/>
            <person name="Bozkurt E."/>
            <person name="Uzum N."/>
            <person name="Olgun K."/>
            <person name="Jablonski D."/>
        </authorList>
    </citation>
    <scope>NUCLEOTIDE SEQUENCE</scope>
    <source>
        <strain evidence="12">Faydin-H75</strain>
    </source>
</reference>